<dbReference type="AlphaFoldDB" id="A2SU97"/>
<dbReference type="RefSeq" id="WP_011834106.1">
    <property type="nucleotide sequence ID" value="NC_008942.1"/>
</dbReference>
<dbReference type="InterPro" id="IPR012028">
    <property type="entry name" value="UCP006529_dinclt"/>
</dbReference>
<keyword evidence="2" id="KW-1185">Reference proteome</keyword>
<dbReference type="Gene3D" id="3.40.50.720">
    <property type="entry name" value="NAD(P)-binding Rossmann-like Domain"/>
    <property type="match status" value="1"/>
</dbReference>
<protein>
    <submittedName>
        <fullName evidence="1">UBA/THIF-type NAD/FAD binding protein</fullName>
    </submittedName>
</protein>
<accession>A2SU97</accession>
<dbReference type="GO" id="GO:0008641">
    <property type="term" value="F:ubiquitin-like modifier activating enzyme activity"/>
    <property type="evidence" value="ECO:0007669"/>
    <property type="project" value="InterPro"/>
</dbReference>
<organism evidence="1 2">
    <name type="scientific">Methanocorpusculum labreanum (strain ATCC 43576 / DSM 4855 / Z)</name>
    <dbReference type="NCBI Taxonomy" id="410358"/>
    <lineage>
        <taxon>Archaea</taxon>
        <taxon>Methanobacteriati</taxon>
        <taxon>Methanobacteriota</taxon>
        <taxon>Stenosarchaea group</taxon>
        <taxon>Methanomicrobia</taxon>
        <taxon>Methanomicrobiales</taxon>
        <taxon>Methanocorpusculaceae</taxon>
        <taxon>Methanocorpusculum</taxon>
    </lineage>
</organism>
<dbReference type="STRING" id="410358.Mlab_1742"/>
<dbReference type="OrthoDB" id="63188at2157"/>
<evidence type="ECO:0000313" key="1">
    <source>
        <dbReference type="EMBL" id="ABN07903.1"/>
    </source>
</evidence>
<dbReference type="Proteomes" id="UP000000365">
    <property type="component" value="Chromosome"/>
</dbReference>
<dbReference type="GeneID" id="4794574"/>
<dbReference type="SUPFAM" id="SSF69572">
    <property type="entry name" value="Activating enzymes of the ubiquitin-like proteins"/>
    <property type="match status" value="1"/>
</dbReference>
<evidence type="ECO:0000313" key="2">
    <source>
        <dbReference type="Proteomes" id="UP000000365"/>
    </source>
</evidence>
<dbReference type="KEGG" id="mla:Mlab_1742"/>
<dbReference type="CDD" id="cd01483">
    <property type="entry name" value="E1_enzyme_family"/>
    <property type="match status" value="1"/>
</dbReference>
<dbReference type="InterPro" id="IPR035985">
    <property type="entry name" value="Ubiquitin-activating_enz"/>
</dbReference>
<name>A2SU97_METLZ</name>
<dbReference type="PIRSF" id="PIRSF006529">
    <property type="entry name" value="UCP006529_dinclt"/>
    <property type="match status" value="1"/>
</dbReference>
<dbReference type="EMBL" id="CP000559">
    <property type="protein sequence ID" value="ABN07903.1"/>
    <property type="molecule type" value="Genomic_DNA"/>
</dbReference>
<gene>
    <name evidence="1" type="ordered locus">Mlab_1742</name>
</gene>
<sequence length="211" mass="22955">MKITELEQKKVPHGEVVLIGLGRLGLRTALNLMHVNRGGPVRITVYDGQKISADDLIFRMWGGEIGEYKTDFLKRLAGPGYSREIISVPEYISEENLSLITGGDVACVEIAGGDTLPTTGAIIRHAQSLGMKTISTMGVFGISGDNVYAVPLEEANTDNPIVAAMLEYGISHHMLVGTGKLIRDWEPVTPYIMDKIAEVMSSEILRLTEGK</sequence>
<dbReference type="eggNOG" id="arCOG01677">
    <property type="taxonomic scope" value="Archaea"/>
</dbReference>
<proteinExistence type="predicted"/>
<reference evidence="1 2" key="1">
    <citation type="journal article" date="2009" name="Stand. Genomic Sci.">
        <title>Complete genome sequence of Methanocorpusculum labreanum type strain Z.</title>
        <authorList>
            <person name="Anderson I.J."/>
            <person name="Sieprawska-Lupa M."/>
            <person name="Goltsman E."/>
            <person name="Lapidus A."/>
            <person name="Copeland A."/>
            <person name="Glavina Del Rio T."/>
            <person name="Tice H."/>
            <person name="Dalin E."/>
            <person name="Barry K."/>
            <person name="Pitluck S."/>
            <person name="Hauser L."/>
            <person name="Land M."/>
            <person name="Lucas S."/>
            <person name="Richardson P."/>
            <person name="Whitman W.B."/>
            <person name="Kyrpides N.C."/>
        </authorList>
    </citation>
    <scope>NUCLEOTIDE SEQUENCE [LARGE SCALE GENOMIC DNA]</scope>
    <source>
        <strain evidence="2">ATCC 43576 / DSM 4855 / Z</strain>
    </source>
</reference>
<dbReference type="HOGENOM" id="CLU_1346434_0_0_2"/>